<reference evidence="2" key="1">
    <citation type="journal article" date="2004" name="Nature">
        <title>Genome duplication in the teleost fish Tetraodon nigroviridis reveals the early vertebrate proto-karyotype.</title>
        <authorList>
            <person name="Jaillon O."/>
            <person name="Aury J.-M."/>
            <person name="Brunet F."/>
            <person name="Petit J.-L."/>
            <person name="Stange-Thomann N."/>
            <person name="Mauceli E."/>
            <person name="Bouneau L."/>
            <person name="Fischer C."/>
            <person name="Ozouf-Costaz C."/>
            <person name="Bernot A."/>
            <person name="Nicaud S."/>
            <person name="Jaffe D."/>
            <person name="Fisher S."/>
            <person name="Lutfalla G."/>
            <person name="Dossat C."/>
            <person name="Segurens B."/>
            <person name="Dasilva C."/>
            <person name="Salanoubat M."/>
            <person name="Levy M."/>
            <person name="Boudet N."/>
            <person name="Castellano S."/>
            <person name="Anthouard V."/>
            <person name="Jubin C."/>
            <person name="Castelli V."/>
            <person name="Katinka M."/>
            <person name="Vacherie B."/>
            <person name="Biemont C."/>
            <person name="Skalli Z."/>
            <person name="Cattolico L."/>
            <person name="Poulain J."/>
            <person name="De Berardinis V."/>
            <person name="Cruaud C."/>
            <person name="Duprat S."/>
            <person name="Brottier P."/>
            <person name="Coutanceau J.-P."/>
            <person name="Gouzy J."/>
            <person name="Parra G."/>
            <person name="Lardier G."/>
            <person name="Chapple C."/>
            <person name="McKernan K.J."/>
            <person name="McEwan P."/>
            <person name="Bosak S."/>
            <person name="Kellis M."/>
            <person name="Volff J.-N."/>
            <person name="Guigo R."/>
            <person name="Zody M.C."/>
            <person name="Mesirov J."/>
            <person name="Lindblad-Toh K."/>
            <person name="Birren B."/>
            <person name="Nusbaum C."/>
            <person name="Kahn D."/>
            <person name="Robinson-Rechavi M."/>
            <person name="Laudet V."/>
            <person name="Schachter V."/>
            <person name="Quetier F."/>
            <person name="Saurin W."/>
            <person name="Scarpelli C."/>
            <person name="Wincker P."/>
            <person name="Lander E.S."/>
            <person name="Weissenbach J."/>
            <person name="Roest Crollius H."/>
        </authorList>
    </citation>
    <scope>NUCLEOTIDE SEQUENCE [LARGE SCALE GENOMIC DNA]</scope>
</reference>
<dbReference type="EMBL" id="CAAE01014995">
    <property type="protein sequence ID" value="CAG08100.1"/>
    <property type="molecule type" value="Genomic_DNA"/>
</dbReference>
<feature type="region of interest" description="Disordered" evidence="1">
    <location>
        <begin position="1"/>
        <end position="66"/>
    </location>
</feature>
<proteinExistence type="predicted"/>
<dbReference type="KEGG" id="tng:GSTEN00028973G001"/>
<evidence type="ECO:0000256" key="1">
    <source>
        <dbReference type="SAM" id="MobiDB-lite"/>
    </source>
</evidence>
<dbReference type="OrthoDB" id="10489542at2759"/>
<dbReference type="AlphaFoldDB" id="Q4RU32"/>
<reference evidence="2" key="2">
    <citation type="submission" date="2004-02" db="EMBL/GenBank/DDBJ databases">
        <authorList>
            <consortium name="Genoscope"/>
            <consortium name="Whitehead Institute Centre for Genome Research"/>
        </authorList>
    </citation>
    <scope>NUCLEOTIDE SEQUENCE</scope>
</reference>
<name>Q4RU32_TETNG</name>
<comment type="caution">
    <text evidence="2">The sequence shown here is derived from an EMBL/GenBank/DDBJ whole genome shotgun (WGS) entry which is preliminary data.</text>
</comment>
<evidence type="ECO:0000313" key="2">
    <source>
        <dbReference type="EMBL" id="CAG08100.1"/>
    </source>
</evidence>
<gene>
    <name evidence="2" type="ORF">GSTENG00028973001</name>
</gene>
<accession>Q4RU32</accession>
<sequence length="80" mass="8933">MEGSKLLQASQCECVSKPPATPRRSRQQAGERSAFPRSSARHVSRSPQQLEVCERGGEPCTTSSPHTHMCRLISKHIRDF</sequence>
<protein>
    <submittedName>
        <fullName evidence="2">(spotted green pufferfish) hypothetical protein</fullName>
    </submittedName>
</protein>
<organism evidence="2">
    <name type="scientific">Tetraodon nigroviridis</name>
    <name type="common">Spotted green pufferfish</name>
    <name type="synonym">Chelonodon nigroviridis</name>
    <dbReference type="NCBI Taxonomy" id="99883"/>
    <lineage>
        <taxon>Eukaryota</taxon>
        <taxon>Metazoa</taxon>
        <taxon>Chordata</taxon>
        <taxon>Craniata</taxon>
        <taxon>Vertebrata</taxon>
        <taxon>Euteleostomi</taxon>
        <taxon>Actinopterygii</taxon>
        <taxon>Neopterygii</taxon>
        <taxon>Teleostei</taxon>
        <taxon>Neoteleostei</taxon>
        <taxon>Acanthomorphata</taxon>
        <taxon>Eupercaria</taxon>
        <taxon>Tetraodontiformes</taxon>
        <taxon>Tetradontoidea</taxon>
        <taxon>Tetraodontidae</taxon>
        <taxon>Tetraodon</taxon>
    </lineage>
</organism>